<gene>
    <name evidence="11" type="ORF">EXIGLDRAFT_681889</name>
</gene>
<evidence type="ECO:0000256" key="1">
    <source>
        <dbReference type="ARBA" id="ARBA00001971"/>
    </source>
</evidence>
<evidence type="ECO:0000256" key="6">
    <source>
        <dbReference type="ARBA" id="ARBA00023002"/>
    </source>
</evidence>
<dbReference type="PANTHER" id="PTHR46300">
    <property type="entry name" value="P450, PUTATIVE (EUROFUNG)-RELATED-RELATED"/>
    <property type="match status" value="1"/>
</dbReference>
<dbReference type="SUPFAM" id="SSF48264">
    <property type="entry name" value="Cytochrome P450"/>
    <property type="match status" value="1"/>
</dbReference>
<evidence type="ECO:0000256" key="10">
    <source>
        <dbReference type="RuleBase" id="RU000461"/>
    </source>
</evidence>
<dbReference type="PROSITE" id="PS00086">
    <property type="entry name" value="CYTOCHROME_P450"/>
    <property type="match status" value="1"/>
</dbReference>
<keyword evidence="4 9" id="KW-0349">Heme</keyword>
<dbReference type="InterPro" id="IPR050364">
    <property type="entry name" value="Cytochrome_P450_fung"/>
</dbReference>
<keyword evidence="7 9" id="KW-0408">Iron</keyword>
<dbReference type="InterPro" id="IPR002401">
    <property type="entry name" value="Cyt_P450_E_grp-I"/>
</dbReference>
<sequence>MPRSEGWKTYAKWSKEFGDVIYLNVLGRSLVILSSFQAVTDLLSKRASIYSDRPVLWMYGKLMNRESAAFNVGSDDRRFKVYRRILQGSLNPRASRDYWPIQEHETHVMLQRVLQQPDNYEYSVRRNTVAVIMRIAYGYDIQTENDPFVDRIEESIKLAGAASQAGRWAVDSLPWLRFVPAWFPGAGFKKVAKEWGQRMDEMTRAPYRWAREQLDAGTARPSFISEHQTDADEDAVVMCAAGLYAGAADTVAATMVSFFKYMIEFPEVQRKAQSEVDRVIGTERLANMDDRESLPYVRNLIKELLRLAPPAPLGIPHRLMRDDEYKGYILPGGSIVYANIWALMHDDEMYPEPFVFNPDRHSGPSPPQDPSAWVFGFGHRVCPGLHFAEATLFLGITNMLATLDVSPAADGTLPSDEFTTGIVSHPKPFKCTIKPRRAGTETLVNHLAEREV</sequence>
<dbReference type="PANTHER" id="PTHR46300:SF7">
    <property type="entry name" value="P450, PUTATIVE (EUROFUNG)-RELATED"/>
    <property type="match status" value="1"/>
</dbReference>
<dbReference type="InterPro" id="IPR001128">
    <property type="entry name" value="Cyt_P450"/>
</dbReference>
<keyword evidence="12" id="KW-1185">Reference proteome</keyword>
<evidence type="ECO:0000256" key="4">
    <source>
        <dbReference type="ARBA" id="ARBA00022617"/>
    </source>
</evidence>
<comment type="similarity">
    <text evidence="3 10">Belongs to the cytochrome P450 family.</text>
</comment>
<dbReference type="GO" id="GO:0016705">
    <property type="term" value="F:oxidoreductase activity, acting on paired donors, with incorporation or reduction of molecular oxygen"/>
    <property type="evidence" value="ECO:0007669"/>
    <property type="project" value="InterPro"/>
</dbReference>
<reference evidence="11 12" key="1">
    <citation type="journal article" date="2016" name="Mol. Biol. Evol.">
        <title>Comparative Genomics of Early-Diverging Mushroom-Forming Fungi Provides Insights into the Origins of Lignocellulose Decay Capabilities.</title>
        <authorList>
            <person name="Nagy L.G."/>
            <person name="Riley R."/>
            <person name="Tritt A."/>
            <person name="Adam C."/>
            <person name="Daum C."/>
            <person name="Floudas D."/>
            <person name="Sun H."/>
            <person name="Yadav J.S."/>
            <person name="Pangilinan J."/>
            <person name="Larsson K.H."/>
            <person name="Matsuura K."/>
            <person name="Barry K."/>
            <person name="Labutti K."/>
            <person name="Kuo R."/>
            <person name="Ohm R.A."/>
            <person name="Bhattacharya S.S."/>
            <person name="Shirouzu T."/>
            <person name="Yoshinaga Y."/>
            <person name="Martin F.M."/>
            <person name="Grigoriev I.V."/>
            <person name="Hibbett D.S."/>
        </authorList>
    </citation>
    <scope>NUCLEOTIDE SEQUENCE [LARGE SCALE GENOMIC DNA]</scope>
    <source>
        <strain evidence="11 12">HHB12029</strain>
    </source>
</reference>
<dbReference type="PRINTS" id="PR00463">
    <property type="entry name" value="EP450I"/>
</dbReference>
<evidence type="ECO:0000256" key="7">
    <source>
        <dbReference type="ARBA" id="ARBA00023004"/>
    </source>
</evidence>
<accession>A0A165DV96</accession>
<dbReference type="GO" id="GO:0005506">
    <property type="term" value="F:iron ion binding"/>
    <property type="evidence" value="ECO:0007669"/>
    <property type="project" value="InterPro"/>
</dbReference>
<dbReference type="Gene3D" id="1.10.630.10">
    <property type="entry name" value="Cytochrome P450"/>
    <property type="match status" value="1"/>
</dbReference>
<evidence type="ECO:0000256" key="8">
    <source>
        <dbReference type="ARBA" id="ARBA00023033"/>
    </source>
</evidence>
<dbReference type="GO" id="GO:0004497">
    <property type="term" value="F:monooxygenase activity"/>
    <property type="evidence" value="ECO:0007669"/>
    <property type="project" value="UniProtKB-KW"/>
</dbReference>
<evidence type="ECO:0000256" key="3">
    <source>
        <dbReference type="ARBA" id="ARBA00010617"/>
    </source>
</evidence>
<dbReference type="GO" id="GO:0020037">
    <property type="term" value="F:heme binding"/>
    <property type="evidence" value="ECO:0007669"/>
    <property type="project" value="InterPro"/>
</dbReference>
<dbReference type="InterPro" id="IPR036396">
    <property type="entry name" value="Cyt_P450_sf"/>
</dbReference>
<dbReference type="Proteomes" id="UP000077266">
    <property type="component" value="Unassembled WGS sequence"/>
</dbReference>
<dbReference type="Pfam" id="PF00067">
    <property type="entry name" value="p450"/>
    <property type="match status" value="1"/>
</dbReference>
<dbReference type="InParanoid" id="A0A165DV96"/>
<keyword evidence="6 10" id="KW-0560">Oxidoreductase</keyword>
<dbReference type="AlphaFoldDB" id="A0A165DV96"/>
<dbReference type="InterPro" id="IPR017972">
    <property type="entry name" value="Cyt_P450_CS"/>
</dbReference>
<evidence type="ECO:0000313" key="12">
    <source>
        <dbReference type="Proteomes" id="UP000077266"/>
    </source>
</evidence>
<evidence type="ECO:0000256" key="9">
    <source>
        <dbReference type="PIRSR" id="PIRSR602401-1"/>
    </source>
</evidence>
<comment type="cofactor">
    <cofactor evidence="1 9">
        <name>heme</name>
        <dbReference type="ChEBI" id="CHEBI:30413"/>
    </cofactor>
</comment>
<organism evidence="11 12">
    <name type="scientific">Exidia glandulosa HHB12029</name>
    <dbReference type="NCBI Taxonomy" id="1314781"/>
    <lineage>
        <taxon>Eukaryota</taxon>
        <taxon>Fungi</taxon>
        <taxon>Dikarya</taxon>
        <taxon>Basidiomycota</taxon>
        <taxon>Agaricomycotina</taxon>
        <taxon>Agaricomycetes</taxon>
        <taxon>Auriculariales</taxon>
        <taxon>Exidiaceae</taxon>
        <taxon>Exidia</taxon>
    </lineage>
</organism>
<keyword evidence="5 9" id="KW-0479">Metal-binding</keyword>
<feature type="binding site" description="axial binding residue" evidence="9">
    <location>
        <position position="382"/>
    </location>
    <ligand>
        <name>heme</name>
        <dbReference type="ChEBI" id="CHEBI:30413"/>
    </ligand>
    <ligandPart>
        <name>Fe</name>
        <dbReference type="ChEBI" id="CHEBI:18248"/>
    </ligandPart>
</feature>
<proteinExistence type="inferred from homology"/>
<evidence type="ECO:0000256" key="5">
    <source>
        <dbReference type="ARBA" id="ARBA00022723"/>
    </source>
</evidence>
<dbReference type="EMBL" id="KV426189">
    <property type="protein sequence ID" value="KZV85441.1"/>
    <property type="molecule type" value="Genomic_DNA"/>
</dbReference>
<dbReference type="CDD" id="cd11065">
    <property type="entry name" value="CYP64-like"/>
    <property type="match status" value="1"/>
</dbReference>
<dbReference type="OrthoDB" id="2789670at2759"/>
<name>A0A165DV96_EXIGL</name>
<evidence type="ECO:0000313" key="11">
    <source>
        <dbReference type="EMBL" id="KZV85441.1"/>
    </source>
</evidence>
<comment type="pathway">
    <text evidence="2">Secondary metabolite biosynthesis.</text>
</comment>
<evidence type="ECO:0000256" key="2">
    <source>
        <dbReference type="ARBA" id="ARBA00005179"/>
    </source>
</evidence>
<protein>
    <submittedName>
        <fullName evidence="11">Cytochrome P450</fullName>
    </submittedName>
</protein>
<keyword evidence="8 10" id="KW-0503">Monooxygenase</keyword>
<dbReference type="STRING" id="1314781.A0A165DV96"/>